<dbReference type="SUPFAM" id="SSF55874">
    <property type="entry name" value="ATPase domain of HSP90 chaperone/DNA topoisomerase II/histidine kinase"/>
    <property type="match status" value="1"/>
</dbReference>
<evidence type="ECO:0000256" key="6">
    <source>
        <dbReference type="ARBA" id="ARBA00022777"/>
    </source>
</evidence>
<keyword evidence="3" id="KW-0597">Phosphoprotein</keyword>
<comment type="catalytic activity">
    <reaction evidence="1">
        <text>ATP + protein L-histidine = ADP + protein N-phospho-L-histidine.</text>
        <dbReference type="EC" id="2.7.13.3"/>
    </reaction>
</comment>
<evidence type="ECO:0000256" key="4">
    <source>
        <dbReference type="ARBA" id="ARBA00022679"/>
    </source>
</evidence>
<feature type="domain" description="Histidine kinase" evidence="8">
    <location>
        <begin position="107"/>
        <end position="196"/>
    </location>
</feature>
<dbReference type="PANTHER" id="PTHR41523">
    <property type="entry name" value="TWO-COMPONENT SYSTEM SENSOR PROTEIN"/>
    <property type="match status" value="1"/>
</dbReference>
<keyword evidence="10" id="KW-1185">Reference proteome</keyword>
<dbReference type="PANTHER" id="PTHR41523:SF8">
    <property type="entry name" value="ETHYLENE RESPONSE SENSOR PROTEIN"/>
    <property type="match status" value="1"/>
</dbReference>
<evidence type="ECO:0000259" key="8">
    <source>
        <dbReference type="PROSITE" id="PS50109"/>
    </source>
</evidence>
<dbReference type="Gene3D" id="3.30.565.10">
    <property type="entry name" value="Histidine kinase-like ATPase, C-terminal domain"/>
    <property type="match status" value="1"/>
</dbReference>
<accession>A0A7X5YNR9</accession>
<protein>
    <recommendedName>
        <fullName evidence="2">histidine kinase</fullName>
        <ecNumber evidence="2">2.7.13.3</ecNumber>
    </recommendedName>
</protein>
<keyword evidence="6 9" id="KW-0418">Kinase</keyword>
<evidence type="ECO:0000313" key="10">
    <source>
        <dbReference type="Proteomes" id="UP000587415"/>
    </source>
</evidence>
<dbReference type="SMART" id="SM00387">
    <property type="entry name" value="HATPase_c"/>
    <property type="match status" value="1"/>
</dbReference>
<name>A0A7X5YNR9_9CAUL</name>
<reference evidence="9 10" key="1">
    <citation type="submission" date="2020-03" db="EMBL/GenBank/DDBJ databases">
        <title>Genomic Encyclopedia of Type Strains, Phase IV (KMG-IV): sequencing the most valuable type-strain genomes for metagenomic binning, comparative biology and taxonomic classification.</title>
        <authorList>
            <person name="Goeker M."/>
        </authorList>
    </citation>
    <scope>NUCLEOTIDE SEQUENCE [LARGE SCALE GENOMIC DNA]</scope>
    <source>
        <strain evidence="9 10">DSM 4736</strain>
    </source>
</reference>
<evidence type="ECO:0000256" key="3">
    <source>
        <dbReference type="ARBA" id="ARBA00022553"/>
    </source>
</evidence>
<dbReference type="EC" id="2.7.13.3" evidence="2"/>
<dbReference type="GO" id="GO:0005524">
    <property type="term" value="F:ATP binding"/>
    <property type="evidence" value="ECO:0007669"/>
    <property type="project" value="UniProtKB-KW"/>
</dbReference>
<gene>
    <name evidence="9" type="ORF">GGQ87_002230</name>
</gene>
<evidence type="ECO:0000256" key="7">
    <source>
        <dbReference type="ARBA" id="ARBA00022840"/>
    </source>
</evidence>
<dbReference type="InterPro" id="IPR005467">
    <property type="entry name" value="His_kinase_dom"/>
</dbReference>
<evidence type="ECO:0000256" key="2">
    <source>
        <dbReference type="ARBA" id="ARBA00012438"/>
    </source>
</evidence>
<dbReference type="AlphaFoldDB" id="A0A7X5YNR9"/>
<proteinExistence type="predicted"/>
<dbReference type="GO" id="GO:0004673">
    <property type="term" value="F:protein histidine kinase activity"/>
    <property type="evidence" value="ECO:0007669"/>
    <property type="project" value="UniProtKB-EC"/>
</dbReference>
<comment type="caution">
    <text evidence="9">The sequence shown here is derived from an EMBL/GenBank/DDBJ whole genome shotgun (WGS) entry which is preliminary data.</text>
</comment>
<dbReference type="InterPro" id="IPR036890">
    <property type="entry name" value="HATPase_C_sf"/>
</dbReference>
<keyword evidence="5" id="KW-0547">Nucleotide-binding</keyword>
<evidence type="ECO:0000256" key="5">
    <source>
        <dbReference type="ARBA" id="ARBA00022741"/>
    </source>
</evidence>
<dbReference type="Proteomes" id="UP000587415">
    <property type="component" value="Unassembled WGS sequence"/>
</dbReference>
<evidence type="ECO:0000256" key="1">
    <source>
        <dbReference type="ARBA" id="ARBA00000085"/>
    </source>
</evidence>
<evidence type="ECO:0000313" key="9">
    <source>
        <dbReference type="EMBL" id="NJC41935.1"/>
    </source>
</evidence>
<dbReference type="RefSeq" id="WP_168047804.1">
    <property type="nucleotide sequence ID" value="NZ_JAATJM010000002.1"/>
</dbReference>
<keyword evidence="7" id="KW-0067">ATP-binding</keyword>
<keyword evidence="4" id="KW-0808">Transferase</keyword>
<dbReference type="InterPro" id="IPR003594">
    <property type="entry name" value="HATPase_dom"/>
</dbReference>
<dbReference type="EMBL" id="JAATJM010000002">
    <property type="protein sequence ID" value="NJC41935.1"/>
    <property type="molecule type" value="Genomic_DNA"/>
</dbReference>
<dbReference type="PROSITE" id="PS50109">
    <property type="entry name" value="HIS_KIN"/>
    <property type="match status" value="1"/>
</dbReference>
<sequence>MATVAGDGIVELQRRLLGGYQLLQTLVGIRLRSVTDPESVRHLTWLSDVTAAMELISRRMTVQGPLDFAGYLDDVAVFWTRACEGRPVRLDVRGQSALLPDSHLLPLAIITHELISNACRHAFPDDRRGSIAVAFSRAVGGVSLVVRDSGVGAETLEPGEGLALVRGLVEHLGGSMSIETAPEAGVGVRIRLPLESLQAH</sequence>
<organism evidence="9 10">
    <name type="scientific">Brevundimonas alba</name>
    <dbReference type="NCBI Taxonomy" id="74314"/>
    <lineage>
        <taxon>Bacteria</taxon>
        <taxon>Pseudomonadati</taxon>
        <taxon>Pseudomonadota</taxon>
        <taxon>Alphaproteobacteria</taxon>
        <taxon>Caulobacterales</taxon>
        <taxon>Caulobacteraceae</taxon>
        <taxon>Brevundimonas</taxon>
    </lineage>
</organism>
<dbReference type="Pfam" id="PF02518">
    <property type="entry name" value="HATPase_c"/>
    <property type="match status" value="1"/>
</dbReference>